<accession>A0A345BNZ8</accession>
<evidence type="ECO:0000256" key="1">
    <source>
        <dbReference type="SAM" id="Phobius"/>
    </source>
</evidence>
<evidence type="ECO:0000313" key="2">
    <source>
        <dbReference type="EMBL" id="AXF52169.1"/>
    </source>
</evidence>
<dbReference type="RefSeq" id="YP_010097099.1">
    <property type="nucleotide sequence ID" value="NC_055756.1"/>
</dbReference>
<feature type="transmembrane region" description="Helical" evidence="1">
    <location>
        <begin position="14"/>
        <end position="35"/>
    </location>
</feature>
<keyword evidence="1" id="KW-0812">Transmembrane</keyword>
<organism evidence="2 3">
    <name type="scientific">crAssphage sp. isolate ctcc615</name>
    <dbReference type="NCBI Taxonomy" id="2989853"/>
    <lineage>
        <taxon>Viruses</taxon>
        <taxon>Duplodnaviria</taxon>
        <taxon>Heunggongvirae</taxon>
        <taxon>Uroviricota</taxon>
        <taxon>Caudoviricetes</taxon>
        <taxon>Crassvirales</taxon>
        <taxon>Intestiviridae</taxon>
        <taxon>Obtuvirinae</taxon>
        <taxon>Wotdevirus</taxon>
        <taxon>Wotdevirus murinus</taxon>
    </lineage>
</organism>
<keyword evidence="1" id="KW-0472">Membrane</keyword>
<evidence type="ECO:0000313" key="3">
    <source>
        <dbReference type="Proteomes" id="UP000257457"/>
    </source>
</evidence>
<dbReference type="EMBL" id="MH552500">
    <property type="protein sequence ID" value="AXF52169.1"/>
    <property type="molecule type" value="Genomic_DNA"/>
</dbReference>
<dbReference type="Proteomes" id="UP000257457">
    <property type="component" value="Segment"/>
</dbReference>
<keyword evidence="3" id="KW-1185">Reference proteome</keyword>
<feature type="transmembrane region" description="Helical" evidence="1">
    <location>
        <begin position="162"/>
        <end position="180"/>
    </location>
</feature>
<keyword evidence="1" id="KW-1133">Transmembrane helix</keyword>
<dbReference type="GeneID" id="65114761"/>
<protein>
    <submittedName>
        <fullName evidence="2">Uncharacterized protein</fullName>
    </submittedName>
</protein>
<proteinExistence type="predicted"/>
<sequence length="181" mass="22041">MNIAIRYKFKFNKITIFTICINLLINISISIYYLHKSIYSKKIIRSTNMMTKHYIASRYNKFIFYIKILYKCIISFSTFNKNRNNTYTSIFIVSFSRKNNSRKFFSKNSSNKTIIRSNIYSRCNISYILFCNLINRCWKINIKFSVLTFYIKMYHNINLINNKYNILFIFIIILYNILYYI</sequence>
<name>A0A345BNZ8_9CAUD</name>
<reference evidence="2 3" key="1">
    <citation type="submission" date="2018-06" db="EMBL/GenBank/DDBJ databases">
        <title>Uncovering a Universe of Circular DNA Viruses in Animal Metagenomes.</title>
        <authorList>
            <person name="Tisza M."/>
            <person name="Buck C."/>
            <person name="Pastrana D."/>
            <person name="Welch N."/>
            <person name="Peretti A."/>
        </authorList>
    </citation>
    <scope>NUCLEOTIDE SEQUENCE [LARGE SCALE GENOMIC DNA]</scope>
    <source>
        <strain evidence="2">Ctcc615</strain>
    </source>
</reference>